<organism evidence="2 3">
    <name type="scientific">Ciona savignyi</name>
    <name type="common">Pacific transparent sea squirt</name>
    <dbReference type="NCBI Taxonomy" id="51511"/>
    <lineage>
        <taxon>Eukaryota</taxon>
        <taxon>Metazoa</taxon>
        <taxon>Chordata</taxon>
        <taxon>Tunicata</taxon>
        <taxon>Ascidiacea</taxon>
        <taxon>Phlebobranchia</taxon>
        <taxon>Cionidae</taxon>
        <taxon>Ciona</taxon>
    </lineage>
</organism>
<evidence type="ECO:0000259" key="1">
    <source>
        <dbReference type="PROSITE" id="PS50010"/>
    </source>
</evidence>
<dbReference type="Pfam" id="PF00621">
    <property type="entry name" value="RhoGEF"/>
    <property type="match status" value="1"/>
</dbReference>
<dbReference type="eggNOG" id="KOG3519">
    <property type="taxonomic scope" value="Eukaryota"/>
</dbReference>
<dbReference type="PANTHER" id="PTHR45834">
    <property type="entry name" value="RHO GUANINE NUCLEOTIDE EXCHANGE FACTOR 9-RELATED"/>
    <property type="match status" value="1"/>
</dbReference>
<keyword evidence="3" id="KW-1185">Reference proteome</keyword>
<dbReference type="Ensembl" id="ENSCSAVT00000013561.1">
    <property type="protein sequence ID" value="ENSCSAVP00000013409.1"/>
    <property type="gene ID" value="ENSCSAVG00000007860.1"/>
</dbReference>
<proteinExistence type="predicted"/>
<evidence type="ECO:0000313" key="3">
    <source>
        <dbReference type="Proteomes" id="UP000007875"/>
    </source>
</evidence>
<dbReference type="STRING" id="51511.ENSCSAVP00000013409"/>
<dbReference type="Gene3D" id="1.20.900.10">
    <property type="entry name" value="Dbl homology (DH) domain"/>
    <property type="match status" value="1"/>
</dbReference>
<dbReference type="PANTHER" id="PTHR45834:SF3">
    <property type="entry name" value="RHO GUANINE NUCLEOTIDE EXCHANGE FACTOR 3, ISOFORM L"/>
    <property type="match status" value="1"/>
</dbReference>
<dbReference type="AlphaFoldDB" id="H2Z747"/>
<dbReference type="InterPro" id="IPR035899">
    <property type="entry name" value="DBL_dom_sf"/>
</dbReference>
<dbReference type="GO" id="GO:0035556">
    <property type="term" value="P:intracellular signal transduction"/>
    <property type="evidence" value="ECO:0007669"/>
    <property type="project" value="InterPro"/>
</dbReference>
<dbReference type="PROSITE" id="PS50010">
    <property type="entry name" value="DH_2"/>
    <property type="match status" value="1"/>
</dbReference>
<evidence type="ECO:0000313" key="2">
    <source>
        <dbReference type="Ensembl" id="ENSCSAVP00000013409.1"/>
    </source>
</evidence>
<name>H2Z747_CIOSA</name>
<dbReference type="InterPro" id="IPR053086">
    <property type="entry name" value="RhoGEF_domain"/>
</dbReference>
<dbReference type="SUPFAM" id="SSF48065">
    <property type="entry name" value="DBL homology domain (DH-domain)"/>
    <property type="match status" value="1"/>
</dbReference>
<dbReference type="GO" id="GO:0005829">
    <property type="term" value="C:cytosol"/>
    <property type="evidence" value="ECO:0007669"/>
    <property type="project" value="TreeGrafter"/>
</dbReference>
<dbReference type="Proteomes" id="UP000007875">
    <property type="component" value="Unassembled WGS sequence"/>
</dbReference>
<feature type="domain" description="DH" evidence="1">
    <location>
        <begin position="1"/>
        <end position="104"/>
    </location>
</feature>
<accession>H2Z747</accession>
<sequence length="150" mass="17252">QRNDFSVYGEYCANFNNAQKISYILQDDPAVKELVDDWKNQVASKTRKFLHLEGFIISPVQRLCKYPLLLRELKKFTNDAHPDADPVNKAMSMMEGVTATVNETQRQAITMQAIRDVDNLCESWEKSGCLTKQGFMTKRGGSVKSWNIRW</sequence>
<reference evidence="3" key="1">
    <citation type="submission" date="2003-08" db="EMBL/GenBank/DDBJ databases">
        <authorList>
            <person name="Birren B."/>
            <person name="Nusbaum C."/>
            <person name="Abebe A."/>
            <person name="Abouelleil A."/>
            <person name="Adekoya E."/>
            <person name="Ait-zahra M."/>
            <person name="Allen N."/>
            <person name="Allen T."/>
            <person name="An P."/>
            <person name="Anderson M."/>
            <person name="Anderson S."/>
            <person name="Arachchi H."/>
            <person name="Armbruster J."/>
            <person name="Bachantsang P."/>
            <person name="Baldwin J."/>
            <person name="Barry A."/>
            <person name="Bayul T."/>
            <person name="Blitshsteyn B."/>
            <person name="Bloom T."/>
            <person name="Blye J."/>
            <person name="Boguslavskiy L."/>
            <person name="Borowsky M."/>
            <person name="Boukhgalter B."/>
            <person name="Brunache A."/>
            <person name="Butler J."/>
            <person name="Calixte N."/>
            <person name="Calvo S."/>
            <person name="Camarata J."/>
            <person name="Campo K."/>
            <person name="Chang J."/>
            <person name="Cheshatsang Y."/>
            <person name="Citroen M."/>
            <person name="Collymore A."/>
            <person name="Considine T."/>
            <person name="Cook A."/>
            <person name="Cooke P."/>
            <person name="Corum B."/>
            <person name="Cuomo C."/>
            <person name="David R."/>
            <person name="Dawoe T."/>
            <person name="Degray S."/>
            <person name="Dodge S."/>
            <person name="Dooley K."/>
            <person name="Dorje P."/>
            <person name="Dorjee K."/>
            <person name="Dorris L."/>
            <person name="Duffey N."/>
            <person name="Dupes A."/>
            <person name="Elkins T."/>
            <person name="Engels R."/>
            <person name="Erickson J."/>
            <person name="Farina A."/>
            <person name="Faro S."/>
            <person name="Ferreira P."/>
            <person name="Fischer H."/>
            <person name="Fitzgerald M."/>
            <person name="Foley K."/>
            <person name="Gage D."/>
            <person name="Galagan J."/>
            <person name="Gearin G."/>
            <person name="Gnerre S."/>
            <person name="Gnirke A."/>
            <person name="Goyette A."/>
            <person name="Graham J."/>
            <person name="Grandbois E."/>
            <person name="Gyaltsen K."/>
            <person name="Hafez N."/>
            <person name="Hagopian D."/>
            <person name="Hagos B."/>
            <person name="Hall J."/>
            <person name="Hatcher B."/>
            <person name="Heller A."/>
            <person name="Higgins H."/>
            <person name="Honan T."/>
            <person name="Horn A."/>
            <person name="Houde N."/>
            <person name="Hughes L."/>
            <person name="Hulme W."/>
            <person name="Husby E."/>
            <person name="Iliev I."/>
            <person name="Jaffe D."/>
            <person name="Jones C."/>
            <person name="Kamal M."/>
            <person name="Kamat A."/>
            <person name="Kamvysselis M."/>
            <person name="Karlsson E."/>
            <person name="Kells C."/>
            <person name="Kieu A."/>
            <person name="Kisner P."/>
            <person name="Kodira C."/>
            <person name="Kulbokas E."/>
            <person name="Labutti K."/>
            <person name="Lama D."/>
            <person name="Landers T."/>
            <person name="Leger J."/>
            <person name="Levine S."/>
            <person name="Lewis D."/>
            <person name="Lewis T."/>
            <person name="Lindblad-toh K."/>
            <person name="Liu X."/>
            <person name="Lokyitsang T."/>
            <person name="Lokyitsang Y."/>
            <person name="Lucien O."/>
            <person name="Lui A."/>
            <person name="Ma L.J."/>
            <person name="Mabbitt R."/>
            <person name="Macdonald J."/>
            <person name="Maclean C."/>
            <person name="Major J."/>
            <person name="Manning J."/>
            <person name="Marabella R."/>
            <person name="Maru K."/>
            <person name="Matthews C."/>
            <person name="Mauceli E."/>
            <person name="Mccarthy M."/>
            <person name="Mcdonough S."/>
            <person name="Mcghee T."/>
            <person name="Meldrim J."/>
            <person name="Meneus L."/>
            <person name="Mesirov J."/>
            <person name="Mihalev A."/>
            <person name="Mihova T."/>
            <person name="Mikkelsen T."/>
            <person name="Mlenga V."/>
            <person name="Moru K."/>
            <person name="Mozes J."/>
            <person name="Mulrain L."/>
            <person name="Munson G."/>
            <person name="Naylor J."/>
            <person name="Newes C."/>
            <person name="Nguyen C."/>
            <person name="Nguyen N."/>
            <person name="Nguyen T."/>
            <person name="Nicol R."/>
            <person name="Nielsen C."/>
            <person name="Nizzari M."/>
            <person name="Norbu C."/>
            <person name="Norbu N."/>
            <person name="O'donnell P."/>
            <person name="Okoawo O."/>
            <person name="O'leary S."/>
            <person name="Omotosho B."/>
            <person name="O'neill K."/>
            <person name="Osman S."/>
            <person name="Parker S."/>
            <person name="Perrin D."/>
            <person name="Phunkhang P."/>
            <person name="Piqani B."/>
            <person name="Purcell S."/>
            <person name="Rachupka T."/>
            <person name="Ramasamy U."/>
            <person name="Rameau R."/>
            <person name="Ray V."/>
            <person name="Raymond C."/>
            <person name="Retta R."/>
            <person name="Richardson S."/>
            <person name="Rise C."/>
            <person name="Rodriguez J."/>
            <person name="Rogers J."/>
            <person name="Rogov P."/>
            <person name="Rutman M."/>
            <person name="Schupbach R."/>
            <person name="Seaman C."/>
            <person name="Settipalli S."/>
            <person name="Sharpe T."/>
            <person name="Sheridan J."/>
            <person name="Sherpa N."/>
            <person name="Shi J."/>
            <person name="Smirnov S."/>
            <person name="Smith C."/>
            <person name="Sougnez C."/>
            <person name="Spencer B."/>
            <person name="Stalker J."/>
            <person name="Stange-thomann N."/>
            <person name="Stavropoulos S."/>
            <person name="Stetson K."/>
            <person name="Stone C."/>
            <person name="Stone S."/>
            <person name="Stubbs M."/>
            <person name="Talamas J."/>
            <person name="Tchuinga P."/>
            <person name="Tenzing P."/>
            <person name="Tesfaye S."/>
            <person name="Theodore J."/>
            <person name="Thoulutsang Y."/>
            <person name="Topham K."/>
            <person name="Towey S."/>
            <person name="Tsamla T."/>
            <person name="Tsomo N."/>
            <person name="Vallee D."/>
            <person name="Vassiliev H."/>
            <person name="Venkataraman V."/>
            <person name="Vinson J."/>
            <person name="Vo A."/>
            <person name="Wade C."/>
            <person name="Wang S."/>
            <person name="Wangchuk T."/>
            <person name="Wangdi T."/>
            <person name="Whittaker C."/>
            <person name="Wilkinson J."/>
            <person name="Wu Y."/>
            <person name="Wyman D."/>
            <person name="Yadav S."/>
            <person name="Yang S."/>
            <person name="Yang X."/>
            <person name="Yeager S."/>
            <person name="Yee E."/>
            <person name="Young G."/>
            <person name="Zainoun J."/>
            <person name="Zembeck L."/>
            <person name="Zimmer A."/>
            <person name="Zody M."/>
            <person name="Lander E."/>
        </authorList>
    </citation>
    <scope>NUCLEOTIDE SEQUENCE [LARGE SCALE GENOMIC DNA]</scope>
</reference>
<reference evidence="2" key="3">
    <citation type="submission" date="2025-09" db="UniProtKB">
        <authorList>
            <consortium name="Ensembl"/>
        </authorList>
    </citation>
    <scope>IDENTIFICATION</scope>
</reference>
<protein>
    <recommendedName>
        <fullName evidence="1">DH domain-containing protein</fullName>
    </recommendedName>
</protein>
<dbReference type="InterPro" id="IPR000219">
    <property type="entry name" value="DH_dom"/>
</dbReference>
<dbReference type="PROSITE" id="PS00741">
    <property type="entry name" value="DH_1"/>
    <property type="match status" value="1"/>
</dbReference>
<reference evidence="2" key="2">
    <citation type="submission" date="2025-08" db="UniProtKB">
        <authorList>
            <consortium name="Ensembl"/>
        </authorList>
    </citation>
    <scope>IDENTIFICATION</scope>
</reference>
<dbReference type="HOGENOM" id="CLU_1744577_0_0_1"/>
<dbReference type="InterPro" id="IPR001331">
    <property type="entry name" value="GDS_CDC24_CS"/>
</dbReference>
<dbReference type="GO" id="GO:0005085">
    <property type="term" value="F:guanyl-nucleotide exchange factor activity"/>
    <property type="evidence" value="ECO:0007669"/>
    <property type="project" value="InterPro"/>
</dbReference>
<dbReference type="InParanoid" id="H2Z747"/>